<evidence type="ECO:0000313" key="2">
    <source>
        <dbReference type="Proteomes" id="UP001055940"/>
    </source>
</evidence>
<evidence type="ECO:0000313" key="1">
    <source>
        <dbReference type="EMBL" id="USY22417.1"/>
    </source>
</evidence>
<dbReference type="EMBL" id="CP099837">
    <property type="protein sequence ID" value="USY22417.1"/>
    <property type="molecule type" value="Genomic_DNA"/>
</dbReference>
<gene>
    <name evidence="1" type="ORF">NE857_12860</name>
</gene>
<protein>
    <submittedName>
        <fullName evidence="1">Uncharacterized protein</fullName>
    </submittedName>
</protein>
<organism evidence="1 2">
    <name type="scientific">Nocardiopsis exhalans</name>
    <dbReference type="NCBI Taxonomy" id="163604"/>
    <lineage>
        <taxon>Bacteria</taxon>
        <taxon>Bacillati</taxon>
        <taxon>Actinomycetota</taxon>
        <taxon>Actinomycetes</taxon>
        <taxon>Streptosporangiales</taxon>
        <taxon>Nocardiopsidaceae</taxon>
        <taxon>Nocardiopsis</taxon>
    </lineage>
</organism>
<dbReference type="Proteomes" id="UP001055940">
    <property type="component" value="Chromosome"/>
</dbReference>
<dbReference type="RefSeq" id="WP_254421198.1">
    <property type="nucleotide sequence ID" value="NZ_BAAAJB010000067.1"/>
</dbReference>
<name>A0ABY5DEH6_9ACTN</name>
<sequence>MAQQLTYADALRKLSDQGTPLWDLAEKMADEGMDAVGVPGLFGLREFVVTNGANDLASVRWTGVRFRILCH</sequence>
<accession>A0ABY5DEH6</accession>
<keyword evidence="2" id="KW-1185">Reference proteome</keyword>
<reference evidence="1" key="1">
    <citation type="submission" date="2022-06" db="EMBL/GenBank/DDBJ databases">
        <authorList>
            <person name="Ping M."/>
        </authorList>
    </citation>
    <scope>NUCLEOTIDE SEQUENCE</scope>
    <source>
        <strain evidence="1">JCM11759T</strain>
    </source>
</reference>
<proteinExistence type="predicted"/>